<dbReference type="InterPro" id="IPR036291">
    <property type="entry name" value="NAD(P)-bd_dom_sf"/>
</dbReference>
<dbReference type="InterPro" id="IPR008030">
    <property type="entry name" value="NmrA-like"/>
</dbReference>
<dbReference type="EMBL" id="JADLRE010000006">
    <property type="protein sequence ID" value="MBF6225382.1"/>
    <property type="molecule type" value="Genomic_DNA"/>
</dbReference>
<sequence>MNSSTVIVHGATGAQGAAIVRGLLSAGHRVRGIVRDASASRLHPDAEPVRADLLDAGSLAAGYAGADAVVVQLPLVFAADPAIRQARAVLAGLREAGVRRAVFNPGSVVPAEPVGVPFVDARVLVSAELPRIAETAAVIAPARTYLENLAAAWSAPLVGAGEVAYPLPPDLPVPWVALDDLGAAVAALITSTAPPPLRVVAGPQALTGNQVAAELTAVLGHPVRWNAITPAAYQRMLAPHLGAEAAAGIAGVYTPPPPGTPAPPELDPSVITSGTTTLRDWAARQDWPAHARNRRG</sequence>
<feature type="domain" description="NmrA-like" evidence="3">
    <location>
        <begin position="3"/>
        <end position="240"/>
    </location>
</feature>
<dbReference type="Pfam" id="PF05368">
    <property type="entry name" value="NmrA"/>
    <property type="match status" value="1"/>
</dbReference>
<comment type="similarity">
    <text evidence="1">Belongs to the NmrA-type oxidoreductase family.</text>
</comment>
<dbReference type="RefSeq" id="WP_195032659.1">
    <property type="nucleotide sequence ID" value="NZ_JADLRE010000006.1"/>
</dbReference>
<accession>A0ABS0C4R5</accession>
<dbReference type="Gene3D" id="3.40.50.720">
    <property type="entry name" value="NAD(P)-binding Rossmann-like Domain"/>
    <property type="match status" value="1"/>
</dbReference>
<evidence type="ECO:0000256" key="1">
    <source>
        <dbReference type="ARBA" id="ARBA00006328"/>
    </source>
</evidence>
<keyword evidence="5" id="KW-1185">Reference proteome</keyword>
<dbReference type="InterPro" id="IPR051164">
    <property type="entry name" value="NmrA-like_oxidored"/>
</dbReference>
<dbReference type="SUPFAM" id="SSF51735">
    <property type="entry name" value="NAD(P)-binding Rossmann-fold domains"/>
    <property type="match status" value="1"/>
</dbReference>
<dbReference type="PANTHER" id="PTHR42748:SF7">
    <property type="entry name" value="NMRA LIKE REDOX SENSOR 1-RELATED"/>
    <property type="match status" value="1"/>
</dbReference>
<gene>
    <name evidence="4" type="ORF">IU470_09710</name>
</gene>
<evidence type="ECO:0000256" key="2">
    <source>
        <dbReference type="ARBA" id="ARBA00022857"/>
    </source>
</evidence>
<organism evidence="4 5">
    <name type="scientific">Nocardia abscessus</name>
    <dbReference type="NCBI Taxonomy" id="120957"/>
    <lineage>
        <taxon>Bacteria</taxon>
        <taxon>Bacillati</taxon>
        <taxon>Actinomycetota</taxon>
        <taxon>Actinomycetes</taxon>
        <taxon>Mycobacteriales</taxon>
        <taxon>Nocardiaceae</taxon>
        <taxon>Nocardia</taxon>
    </lineage>
</organism>
<evidence type="ECO:0000313" key="4">
    <source>
        <dbReference type="EMBL" id="MBF6225382.1"/>
    </source>
</evidence>
<evidence type="ECO:0000259" key="3">
    <source>
        <dbReference type="Pfam" id="PF05368"/>
    </source>
</evidence>
<keyword evidence="2" id="KW-0521">NADP</keyword>
<proteinExistence type="inferred from homology"/>
<evidence type="ECO:0000313" key="5">
    <source>
        <dbReference type="Proteomes" id="UP000807309"/>
    </source>
</evidence>
<dbReference type="Proteomes" id="UP000807309">
    <property type="component" value="Unassembled WGS sequence"/>
</dbReference>
<comment type="caution">
    <text evidence="4">The sequence shown here is derived from an EMBL/GenBank/DDBJ whole genome shotgun (WGS) entry which is preliminary data.</text>
</comment>
<protein>
    <submittedName>
        <fullName evidence="4">NmrA family NAD(P)-binding protein</fullName>
    </submittedName>
</protein>
<name>A0ABS0C4R5_9NOCA</name>
<reference evidence="4 5" key="1">
    <citation type="submission" date="2020-10" db="EMBL/GenBank/DDBJ databases">
        <title>Identification of Nocardia species via Next-generation sequencing and recognition of intraspecies genetic diversity.</title>
        <authorList>
            <person name="Li P."/>
            <person name="Li P."/>
            <person name="Lu B."/>
        </authorList>
    </citation>
    <scope>NUCLEOTIDE SEQUENCE [LARGE SCALE GENOMIC DNA]</scope>
    <source>
        <strain evidence="4 5">N-11</strain>
    </source>
</reference>
<dbReference type="PANTHER" id="PTHR42748">
    <property type="entry name" value="NITROGEN METABOLITE REPRESSION PROTEIN NMRA FAMILY MEMBER"/>
    <property type="match status" value="1"/>
</dbReference>